<dbReference type="AlphaFoldDB" id="A0AA36NHQ5"/>
<proteinExistence type="predicted"/>
<accession>A0AA36NHQ5</accession>
<organism evidence="3 4">
    <name type="scientific">Effrenium voratum</name>
    <dbReference type="NCBI Taxonomy" id="2562239"/>
    <lineage>
        <taxon>Eukaryota</taxon>
        <taxon>Sar</taxon>
        <taxon>Alveolata</taxon>
        <taxon>Dinophyceae</taxon>
        <taxon>Suessiales</taxon>
        <taxon>Symbiodiniaceae</taxon>
        <taxon>Effrenium</taxon>
    </lineage>
</organism>
<protein>
    <submittedName>
        <fullName evidence="3">Uncharacterized protein</fullName>
    </submittedName>
</protein>
<comment type="caution">
    <text evidence="3">The sequence shown here is derived from an EMBL/GenBank/DDBJ whole genome shotgun (WGS) entry which is preliminary data.</text>
</comment>
<sequence>MRRRGVTALGLANGKRSGVPVTAVMVTLASLASLGLNGTRSFSAFGRKRPHIKAEAAGAKRSLSAIRDRLRKEDGTSFVDTHCHLDLVLPRLSEQSHKDAAKAVAKGEEPLPRLRADFLEWRETLQGSERDLEGCVNIGCSARGIDAAVEFLKHDNVYGAFGIHPLNAHEWNSEMEDKIVKLMSRDKVVAWGECGLDYYDKKTRAQKQEQHTRELQRKVFVRQIDLAVSLGKPLVVHTRCAEEDTLELLEAHLPESHPVHVHCFTSSQKLASALLEGFSGLRLGFTGVVTFKNAQEVQEVVKSTPLQRILLETDSPYMAPEPFRGRIAHPGHVSYVADAVACLKGITREEVLAQCRQNTRSTYGI</sequence>
<dbReference type="NCBIfam" id="TIGR00010">
    <property type="entry name" value="YchF/TatD family DNA exonuclease"/>
    <property type="match status" value="1"/>
</dbReference>
<gene>
    <name evidence="3" type="ORF">EVOR1521_LOCUS25505</name>
</gene>
<dbReference type="Proteomes" id="UP001178507">
    <property type="component" value="Unassembled WGS sequence"/>
</dbReference>
<dbReference type="EMBL" id="CAUJNA010003462">
    <property type="protein sequence ID" value="CAJ1402668.1"/>
    <property type="molecule type" value="Genomic_DNA"/>
</dbReference>
<dbReference type="GO" id="GO:0046872">
    <property type="term" value="F:metal ion binding"/>
    <property type="evidence" value="ECO:0007669"/>
    <property type="project" value="UniProtKB-KW"/>
</dbReference>
<dbReference type="InterPro" id="IPR018228">
    <property type="entry name" value="DNase_TatD-rel_CS"/>
</dbReference>
<dbReference type="PROSITE" id="PS01137">
    <property type="entry name" value="TATD_1"/>
    <property type="match status" value="1"/>
</dbReference>
<keyword evidence="4" id="KW-1185">Reference proteome</keyword>
<dbReference type="SUPFAM" id="SSF51556">
    <property type="entry name" value="Metallo-dependent hydrolases"/>
    <property type="match status" value="1"/>
</dbReference>
<reference evidence="3" key="1">
    <citation type="submission" date="2023-08" db="EMBL/GenBank/DDBJ databases">
        <authorList>
            <person name="Chen Y."/>
            <person name="Shah S."/>
            <person name="Dougan E. K."/>
            <person name="Thang M."/>
            <person name="Chan C."/>
        </authorList>
    </citation>
    <scope>NUCLEOTIDE SEQUENCE</scope>
</reference>
<dbReference type="FunFam" id="3.20.20.140:FF:000005">
    <property type="entry name" value="TatD family hydrolase"/>
    <property type="match status" value="1"/>
</dbReference>
<dbReference type="PANTHER" id="PTHR46363">
    <property type="entry name" value="DEOXYRIBONUCLEASE TATDN2-RELATED"/>
    <property type="match status" value="1"/>
</dbReference>
<dbReference type="PROSITE" id="PS01091">
    <property type="entry name" value="TATD_3"/>
    <property type="match status" value="1"/>
</dbReference>
<dbReference type="InterPro" id="IPR032466">
    <property type="entry name" value="Metal_Hydrolase"/>
</dbReference>
<dbReference type="CDD" id="cd01310">
    <property type="entry name" value="TatD_DNAse"/>
    <property type="match status" value="1"/>
</dbReference>
<keyword evidence="2" id="KW-0378">Hydrolase</keyword>
<evidence type="ECO:0000256" key="2">
    <source>
        <dbReference type="ARBA" id="ARBA00022801"/>
    </source>
</evidence>
<dbReference type="PROSITE" id="PS01090">
    <property type="entry name" value="TATD_2"/>
    <property type="match status" value="1"/>
</dbReference>
<keyword evidence="1" id="KW-0479">Metal-binding</keyword>
<dbReference type="InterPro" id="IPR001130">
    <property type="entry name" value="TatD-like"/>
</dbReference>
<evidence type="ECO:0000313" key="4">
    <source>
        <dbReference type="Proteomes" id="UP001178507"/>
    </source>
</evidence>
<name>A0AA36NHQ5_9DINO</name>
<dbReference type="GO" id="GO:0016788">
    <property type="term" value="F:hydrolase activity, acting on ester bonds"/>
    <property type="evidence" value="ECO:0007669"/>
    <property type="project" value="InterPro"/>
</dbReference>
<evidence type="ECO:0000256" key="1">
    <source>
        <dbReference type="ARBA" id="ARBA00022723"/>
    </source>
</evidence>
<evidence type="ECO:0000313" key="3">
    <source>
        <dbReference type="EMBL" id="CAJ1402668.1"/>
    </source>
</evidence>
<dbReference type="Pfam" id="PF01026">
    <property type="entry name" value="TatD_DNase"/>
    <property type="match status" value="1"/>
</dbReference>
<dbReference type="InterPro" id="IPR015991">
    <property type="entry name" value="TatD/YcfH-like"/>
</dbReference>
<dbReference type="Gene3D" id="3.20.20.140">
    <property type="entry name" value="Metal-dependent hydrolases"/>
    <property type="match status" value="1"/>
</dbReference>
<dbReference type="GO" id="GO:0004536">
    <property type="term" value="F:DNA nuclease activity"/>
    <property type="evidence" value="ECO:0007669"/>
    <property type="project" value="InterPro"/>
</dbReference>
<dbReference type="PANTHER" id="PTHR46363:SF1">
    <property type="entry name" value="DEOXYRIBONUCLEASE TATDN2-RELATED"/>
    <property type="match status" value="1"/>
</dbReference>